<sequence>MTLRMLNGQGSEQFAILGLYLQIATVHFHKYLGDFLGYPHTIPPNMLQLQKDKPGVGLTWLPYIAGVLHNRTVNVQVPQHPE</sequence>
<reference evidence="1" key="1">
    <citation type="submission" date="2022-07" db="EMBL/GenBank/DDBJ databases">
        <title>Phylogenomic reconstructions and comparative analyses of Kickxellomycotina fungi.</title>
        <authorList>
            <person name="Reynolds N.K."/>
            <person name="Stajich J.E."/>
            <person name="Barry K."/>
            <person name="Grigoriev I.V."/>
            <person name="Crous P."/>
            <person name="Smith M.E."/>
        </authorList>
    </citation>
    <scope>NUCLEOTIDE SEQUENCE</scope>
    <source>
        <strain evidence="1">RSA 476</strain>
    </source>
</reference>
<organism evidence="1 2">
    <name type="scientific">Coemansia aciculifera</name>
    <dbReference type="NCBI Taxonomy" id="417176"/>
    <lineage>
        <taxon>Eukaryota</taxon>
        <taxon>Fungi</taxon>
        <taxon>Fungi incertae sedis</taxon>
        <taxon>Zoopagomycota</taxon>
        <taxon>Kickxellomycotina</taxon>
        <taxon>Kickxellomycetes</taxon>
        <taxon>Kickxellales</taxon>
        <taxon>Kickxellaceae</taxon>
        <taxon>Coemansia</taxon>
    </lineage>
</organism>
<gene>
    <name evidence="1" type="ORF">GGH94_005921</name>
</gene>
<keyword evidence="2" id="KW-1185">Reference proteome</keyword>
<dbReference type="AlphaFoldDB" id="A0A9W8ILF6"/>
<proteinExistence type="predicted"/>
<protein>
    <submittedName>
        <fullName evidence="1">Uncharacterized protein</fullName>
    </submittedName>
</protein>
<dbReference type="Proteomes" id="UP001140074">
    <property type="component" value="Unassembled WGS sequence"/>
</dbReference>
<evidence type="ECO:0000313" key="2">
    <source>
        <dbReference type="Proteomes" id="UP001140074"/>
    </source>
</evidence>
<accession>A0A9W8ILF6</accession>
<name>A0A9W8ILF6_9FUNG</name>
<evidence type="ECO:0000313" key="1">
    <source>
        <dbReference type="EMBL" id="KAJ2859761.1"/>
    </source>
</evidence>
<comment type="caution">
    <text evidence="1">The sequence shown here is derived from an EMBL/GenBank/DDBJ whole genome shotgun (WGS) entry which is preliminary data.</text>
</comment>
<dbReference type="EMBL" id="JANBUY010000356">
    <property type="protein sequence ID" value="KAJ2859761.1"/>
    <property type="molecule type" value="Genomic_DNA"/>
</dbReference>